<dbReference type="InterPro" id="IPR000209">
    <property type="entry name" value="Peptidase_S8/S53_dom"/>
</dbReference>
<dbReference type="EMBL" id="PYFT01000001">
    <property type="protein sequence ID" value="PSR52992.1"/>
    <property type="molecule type" value="Genomic_DNA"/>
</dbReference>
<dbReference type="InterPro" id="IPR023828">
    <property type="entry name" value="Peptidase_S8_Ser-AS"/>
</dbReference>
<protein>
    <submittedName>
        <fullName evidence="8">Peptidase S8</fullName>
    </submittedName>
</protein>
<evidence type="ECO:0000259" key="7">
    <source>
        <dbReference type="Pfam" id="PF18962"/>
    </source>
</evidence>
<keyword evidence="9" id="KW-1185">Reference proteome</keyword>
<evidence type="ECO:0000256" key="3">
    <source>
        <dbReference type="ARBA" id="ARBA00022801"/>
    </source>
</evidence>
<keyword evidence="4 5" id="KW-0720">Serine protease</keyword>
<dbReference type="AlphaFoldDB" id="A0A2T2YBU6"/>
<dbReference type="InterPro" id="IPR026444">
    <property type="entry name" value="Secre_tail"/>
</dbReference>
<evidence type="ECO:0000256" key="1">
    <source>
        <dbReference type="ARBA" id="ARBA00011073"/>
    </source>
</evidence>
<comment type="caution">
    <text evidence="8">The sequence shown here is derived from an EMBL/GenBank/DDBJ whole genome shotgun (WGS) entry which is preliminary data.</text>
</comment>
<reference evidence="8 9" key="1">
    <citation type="submission" date="2018-03" db="EMBL/GenBank/DDBJ databases">
        <title>Adhaeribacter sp. HMF7605 Genome sequencing and assembly.</title>
        <authorList>
            <person name="Kang H."/>
            <person name="Kang J."/>
            <person name="Cha I."/>
            <person name="Kim H."/>
            <person name="Joh K."/>
        </authorList>
    </citation>
    <scope>NUCLEOTIDE SEQUENCE [LARGE SCALE GENOMIC DNA]</scope>
    <source>
        <strain evidence="8 9">HMF7605</strain>
    </source>
</reference>
<dbReference type="InterPro" id="IPR050131">
    <property type="entry name" value="Peptidase_S8_subtilisin-like"/>
</dbReference>
<name>A0A2T2YBU6_9BACT</name>
<dbReference type="CDD" id="cd07493">
    <property type="entry name" value="Peptidases_S8_9"/>
    <property type="match status" value="1"/>
</dbReference>
<dbReference type="PRINTS" id="PR00723">
    <property type="entry name" value="SUBTILISIN"/>
</dbReference>
<evidence type="ECO:0000256" key="5">
    <source>
        <dbReference type="PROSITE-ProRule" id="PRU01240"/>
    </source>
</evidence>
<evidence type="ECO:0000313" key="9">
    <source>
        <dbReference type="Proteomes" id="UP000240357"/>
    </source>
</evidence>
<dbReference type="RefSeq" id="WP_106927176.1">
    <property type="nucleotide sequence ID" value="NZ_PYFT01000001.1"/>
</dbReference>
<dbReference type="GO" id="GO:0006508">
    <property type="term" value="P:proteolysis"/>
    <property type="evidence" value="ECO:0007669"/>
    <property type="project" value="UniProtKB-KW"/>
</dbReference>
<dbReference type="PIRSF" id="PIRSF037903">
    <property type="entry name" value="Subtilisin_rel_GFO_2223"/>
    <property type="match status" value="1"/>
</dbReference>
<sequence length="558" mass="61308">MKIWILASFLFLWSIVGWSQINPGSNGLSKYFIYFKDKANTPFSTQEPQKFLGKAAIDRRLRYQIPVVSRDLPVNPAYVAQLKANGASVWYTSRWFNGALVQCDTSTYRKITALPFVKETQTVGLRVKKNPSASGQKRVLLVYNSQETFSRKKTQQEYGESYSQAKLIGVPAMHAEGYRGEGMRIAVFDGGFSGVNRVPAFSHLFTNNKLKATFDFVDKNTGVFEKDSHGTEVLSTLAANVPGAFIGTAPQAEYSLFITEDVSREQKLEEINWLLAAEFADSAGVDIIQTSLGYNLFDGASTNYSYQDMNGDKAISTRAADFAAAAGMLVVVSAGNEGNDPWQYITAPADADSVLSIGATDSLGQRAVFSSIGPTADARIKPDLSGQGLQAAVINPAGNVIRANGTSFSAPIICGLAAGFWQANRQLTNLQVMDYLKLSGSQASQPDNRLGFGIPHFKRAQLLAQQDSEMNRAGFKLFPNPVNNNHFTVLIPVNADQNTEIKIFNAIGQEVNLFTYHYDKIKTDRTFVTFEINGLTPGMYHCVITSLNRSETIRFLKL</sequence>
<evidence type="ECO:0000259" key="6">
    <source>
        <dbReference type="Pfam" id="PF00082"/>
    </source>
</evidence>
<dbReference type="Pfam" id="PF00082">
    <property type="entry name" value="Peptidase_S8"/>
    <property type="match status" value="1"/>
</dbReference>
<comment type="similarity">
    <text evidence="1 5">Belongs to the peptidase S8 family.</text>
</comment>
<dbReference type="PANTHER" id="PTHR43806">
    <property type="entry name" value="PEPTIDASE S8"/>
    <property type="match status" value="1"/>
</dbReference>
<feature type="active site" description="Charge relay system" evidence="5">
    <location>
        <position position="229"/>
    </location>
</feature>
<dbReference type="Gene3D" id="3.40.50.200">
    <property type="entry name" value="Peptidase S8/S53 domain"/>
    <property type="match status" value="1"/>
</dbReference>
<dbReference type="Proteomes" id="UP000240357">
    <property type="component" value="Unassembled WGS sequence"/>
</dbReference>
<feature type="active site" description="Charge relay system" evidence="5">
    <location>
        <position position="189"/>
    </location>
</feature>
<dbReference type="InterPro" id="IPR017317">
    <property type="entry name" value="Pept_S8_subtilisin_bacteroid-2"/>
</dbReference>
<feature type="domain" description="Peptidase S8/S53" evidence="6">
    <location>
        <begin position="180"/>
        <end position="453"/>
    </location>
</feature>
<dbReference type="InterPro" id="IPR015500">
    <property type="entry name" value="Peptidase_S8_subtilisin-rel"/>
</dbReference>
<dbReference type="SUPFAM" id="SSF52743">
    <property type="entry name" value="Subtilisin-like"/>
    <property type="match status" value="1"/>
</dbReference>
<evidence type="ECO:0000256" key="4">
    <source>
        <dbReference type="ARBA" id="ARBA00022825"/>
    </source>
</evidence>
<dbReference type="PROSITE" id="PS00138">
    <property type="entry name" value="SUBTILASE_SER"/>
    <property type="match status" value="1"/>
</dbReference>
<dbReference type="Pfam" id="PF18962">
    <property type="entry name" value="Por_Secre_tail"/>
    <property type="match status" value="1"/>
</dbReference>
<feature type="active site" description="Charge relay system" evidence="5">
    <location>
        <position position="407"/>
    </location>
</feature>
<organism evidence="8 9">
    <name type="scientific">Adhaeribacter arboris</name>
    <dbReference type="NCBI Taxonomy" id="2072846"/>
    <lineage>
        <taxon>Bacteria</taxon>
        <taxon>Pseudomonadati</taxon>
        <taxon>Bacteroidota</taxon>
        <taxon>Cytophagia</taxon>
        <taxon>Cytophagales</taxon>
        <taxon>Hymenobacteraceae</taxon>
        <taxon>Adhaeribacter</taxon>
    </lineage>
</organism>
<proteinExistence type="inferred from homology"/>
<dbReference type="PANTHER" id="PTHR43806:SF67">
    <property type="entry name" value="EGF-LIKE DOMAIN-CONTAINING PROTEIN"/>
    <property type="match status" value="1"/>
</dbReference>
<dbReference type="OrthoDB" id="9792152at2"/>
<accession>A0A2T2YBU6</accession>
<dbReference type="PROSITE" id="PS51892">
    <property type="entry name" value="SUBTILASE"/>
    <property type="match status" value="1"/>
</dbReference>
<evidence type="ECO:0000313" key="8">
    <source>
        <dbReference type="EMBL" id="PSR52992.1"/>
    </source>
</evidence>
<dbReference type="NCBIfam" id="TIGR04183">
    <property type="entry name" value="Por_Secre_tail"/>
    <property type="match status" value="1"/>
</dbReference>
<feature type="domain" description="Secretion system C-terminal sorting" evidence="7">
    <location>
        <begin position="477"/>
        <end position="551"/>
    </location>
</feature>
<dbReference type="GO" id="GO:0004252">
    <property type="term" value="F:serine-type endopeptidase activity"/>
    <property type="evidence" value="ECO:0007669"/>
    <property type="project" value="UniProtKB-UniRule"/>
</dbReference>
<keyword evidence="2 5" id="KW-0645">Protease</keyword>
<keyword evidence="3 5" id="KW-0378">Hydrolase</keyword>
<dbReference type="InterPro" id="IPR036852">
    <property type="entry name" value="Peptidase_S8/S53_dom_sf"/>
</dbReference>
<evidence type="ECO:0000256" key="2">
    <source>
        <dbReference type="ARBA" id="ARBA00022670"/>
    </source>
</evidence>
<gene>
    <name evidence="8" type="ORF">AHMF7605_05350</name>
</gene>